<organism evidence="1 2">
    <name type="scientific">Scortum barcoo</name>
    <name type="common">barcoo grunter</name>
    <dbReference type="NCBI Taxonomy" id="214431"/>
    <lineage>
        <taxon>Eukaryota</taxon>
        <taxon>Metazoa</taxon>
        <taxon>Chordata</taxon>
        <taxon>Craniata</taxon>
        <taxon>Vertebrata</taxon>
        <taxon>Euteleostomi</taxon>
        <taxon>Actinopterygii</taxon>
        <taxon>Neopterygii</taxon>
        <taxon>Teleostei</taxon>
        <taxon>Neoteleostei</taxon>
        <taxon>Acanthomorphata</taxon>
        <taxon>Eupercaria</taxon>
        <taxon>Centrarchiformes</taxon>
        <taxon>Terapontoidei</taxon>
        <taxon>Terapontidae</taxon>
        <taxon>Scortum</taxon>
    </lineage>
</organism>
<reference evidence="1" key="1">
    <citation type="submission" date="2022-04" db="EMBL/GenBank/DDBJ databases">
        <title>Jade perch genome.</title>
        <authorList>
            <person name="Chao B."/>
        </authorList>
    </citation>
    <scope>NUCLEOTIDE SEQUENCE</scope>
    <source>
        <strain evidence="1">CB-2022</strain>
    </source>
</reference>
<gene>
    <name evidence="1" type="ORF">L3Q82_004801</name>
</gene>
<evidence type="ECO:0000313" key="2">
    <source>
        <dbReference type="Proteomes" id="UP000831701"/>
    </source>
</evidence>
<dbReference type="Proteomes" id="UP000831701">
    <property type="component" value="Chromosome 21"/>
</dbReference>
<proteinExistence type="predicted"/>
<comment type="caution">
    <text evidence="1">The sequence shown here is derived from an EMBL/GenBank/DDBJ whole genome shotgun (WGS) entry which is preliminary data.</text>
</comment>
<accession>A0ACB8VHR3</accession>
<keyword evidence="2" id="KW-1185">Reference proteome</keyword>
<dbReference type="EMBL" id="CM041551">
    <property type="protein sequence ID" value="KAI3355000.1"/>
    <property type="molecule type" value="Genomic_DNA"/>
</dbReference>
<protein>
    <submittedName>
        <fullName evidence="1">Uncharacterized protein</fullName>
    </submittedName>
</protein>
<sequence length="129" mass="14518">MLQVKMEDCLIGGDSSHLVSLLRYEGLTSITLTRLDQLVTKICGSTPSWLLFVYLLVDVSCCLSLSRIDMDSLIQTNMLLWFEAVHDLLTSDLQKNSATLLSLTEEFYDYFLVRDMLGNEVSCCVSHLG</sequence>
<evidence type="ECO:0000313" key="1">
    <source>
        <dbReference type="EMBL" id="KAI3355000.1"/>
    </source>
</evidence>
<name>A0ACB8VHR3_9TELE</name>